<dbReference type="EMBL" id="GBRH01227468">
    <property type="protein sequence ID" value="JAD70427.1"/>
    <property type="molecule type" value="Transcribed_RNA"/>
</dbReference>
<dbReference type="AlphaFoldDB" id="A0A0A9CFZ4"/>
<keyword evidence="1" id="KW-0472">Membrane</keyword>
<name>A0A0A9CFZ4_ARUDO</name>
<accession>A0A0A9CFZ4</accession>
<evidence type="ECO:0000313" key="2">
    <source>
        <dbReference type="EMBL" id="JAD70427.1"/>
    </source>
</evidence>
<reference evidence="2" key="2">
    <citation type="journal article" date="2015" name="Data Brief">
        <title>Shoot transcriptome of the giant reed, Arundo donax.</title>
        <authorList>
            <person name="Barrero R.A."/>
            <person name="Guerrero F.D."/>
            <person name="Moolhuijzen P."/>
            <person name="Goolsby J.A."/>
            <person name="Tidwell J."/>
            <person name="Bellgard S.E."/>
            <person name="Bellgard M.I."/>
        </authorList>
    </citation>
    <scope>NUCLEOTIDE SEQUENCE</scope>
    <source>
        <tissue evidence="2">Shoot tissue taken approximately 20 cm above the soil surface</tissue>
    </source>
</reference>
<evidence type="ECO:0000256" key="1">
    <source>
        <dbReference type="SAM" id="Phobius"/>
    </source>
</evidence>
<keyword evidence="1" id="KW-0812">Transmembrane</keyword>
<sequence length="35" mass="3947">MIPITSDKLHKFLPCCDIKVALVYILLLGHTIVHT</sequence>
<feature type="transmembrane region" description="Helical" evidence="1">
    <location>
        <begin position="12"/>
        <end position="33"/>
    </location>
</feature>
<protein>
    <submittedName>
        <fullName evidence="2">Uncharacterized protein</fullName>
    </submittedName>
</protein>
<reference evidence="2" key="1">
    <citation type="submission" date="2014-09" db="EMBL/GenBank/DDBJ databases">
        <authorList>
            <person name="Magalhaes I.L.F."/>
            <person name="Oliveira U."/>
            <person name="Santos F.R."/>
            <person name="Vidigal T.H.D.A."/>
            <person name="Brescovit A.D."/>
            <person name="Santos A.J."/>
        </authorList>
    </citation>
    <scope>NUCLEOTIDE SEQUENCE</scope>
    <source>
        <tissue evidence="2">Shoot tissue taken approximately 20 cm above the soil surface</tissue>
    </source>
</reference>
<organism evidence="2">
    <name type="scientific">Arundo donax</name>
    <name type="common">Giant reed</name>
    <name type="synonym">Donax arundinaceus</name>
    <dbReference type="NCBI Taxonomy" id="35708"/>
    <lineage>
        <taxon>Eukaryota</taxon>
        <taxon>Viridiplantae</taxon>
        <taxon>Streptophyta</taxon>
        <taxon>Embryophyta</taxon>
        <taxon>Tracheophyta</taxon>
        <taxon>Spermatophyta</taxon>
        <taxon>Magnoliopsida</taxon>
        <taxon>Liliopsida</taxon>
        <taxon>Poales</taxon>
        <taxon>Poaceae</taxon>
        <taxon>PACMAD clade</taxon>
        <taxon>Arundinoideae</taxon>
        <taxon>Arundineae</taxon>
        <taxon>Arundo</taxon>
    </lineage>
</organism>
<proteinExistence type="predicted"/>
<keyword evidence="1" id="KW-1133">Transmembrane helix</keyword>